<dbReference type="Pfam" id="PF09704">
    <property type="entry name" value="Cas_Cas5d"/>
    <property type="match status" value="1"/>
</dbReference>
<dbReference type="OrthoDB" id="5704083at2"/>
<dbReference type="NCBIfam" id="TIGR01868">
    <property type="entry name" value="casD_Cas5e"/>
    <property type="match status" value="1"/>
</dbReference>
<dbReference type="RefSeq" id="WP_094407106.1">
    <property type="nucleotide sequence ID" value="NZ_BMJZ01000010.1"/>
</dbReference>
<dbReference type="CDD" id="cd09645">
    <property type="entry name" value="Cas5_I-E"/>
    <property type="match status" value="1"/>
</dbReference>
<keyword evidence="2" id="KW-1185">Reference proteome</keyword>
<dbReference type="GO" id="GO:0043571">
    <property type="term" value="P:maintenance of CRISPR repeat elements"/>
    <property type="evidence" value="ECO:0007669"/>
    <property type="project" value="InterPro"/>
</dbReference>
<name>A0A255XZD6_9PROT</name>
<protein>
    <submittedName>
        <fullName evidence="1">Type I-E CRISPR-associated protein Cas5/CasD</fullName>
    </submittedName>
</protein>
<comment type="caution">
    <text evidence="1">The sequence shown here is derived from an EMBL/GenBank/DDBJ whole genome shotgun (WGS) entry which is preliminary data.</text>
</comment>
<dbReference type="AlphaFoldDB" id="A0A255XZD6"/>
<dbReference type="EMBL" id="NOXS01000021">
    <property type="protein sequence ID" value="OYQ21600.1"/>
    <property type="molecule type" value="Genomic_DNA"/>
</dbReference>
<evidence type="ECO:0000313" key="1">
    <source>
        <dbReference type="EMBL" id="OYQ21600.1"/>
    </source>
</evidence>
<evidence type="ECO:0000313" key="2">
    <source>
        <dbReference type="Proteomes" id="UP000216361"/>
    </source>
</evidence>
<organism evidence="1 2">
    <name type="scientific">Elstera cyanobacteriorum</name>
    <dbReference type="NCBI Taxonomy" id="2022747"/>
    <lineage>
        <taxon>Bacteria</taxon>
        <taxon>Pseudomonadati</taxon>
        <taxon>Pseudomonadota</taxon>
        <taxon>Alphaproteobacteria</taxon>
        <taxon>Rhodospirillales</taxon>
        <taxon>Rhodospirillaceae</taxon>
        <taxon>Elstera</taxon>
    </lineage>
</organism>
<dbReference type="GO" id="GO:0051607">
    <property type="term" value="P:defense response to virus"/>
    <property type="evidence" value="ECO:0007669"/>
    <property type="project" value="InterPro"/>
</dbReference>
<accession>A0A255XZD6</accession>
<sequence>MASLLFFTLYAPLAGFGDLAVGERRIGADRPNRSGILGLCAAALGLERDATAALTALSAGLDLALRLDADGRVVQDYHTVQSVEAPKRAKQPWPTRAAALAAGNVSTLVSQRDYRSDLFVTVALHARPGTDPGLLPRVATALARPVFTLYMGRKACPLGLPLRPALVTAETLGHGIDQYDATRPIPEQRVRAVLRLGEALRYVADTGWQRDDLLGPEFTCERTEQRRDAARGGRGWQFDLRDELVLSRRKPEGRAA</sequence>
<dbReference type="InterPro" id="IPR021124">
    <property type="entry name" value="CRISPR-assoc_prot_Cas5"/>
</dbReference>
<gene>
    <name evidence="1" type="primary">cas5e</name>
    <name evidence="1" type="ORF">CHR90_01730</name>
</gene>
<dbReference type="Proteomes" id="UP000216361">
    <property type="component" value="Unassembled WGS sequence"/>
</dbReference>
<dbReference type="Gene3D" id="3.30.70.2660">
    <property type="match status" value="1"/>
</dbReference>
<proteinExistence type="predicted"/>
<dbReference type="InterPro" id="IPR010147">
    <property type="entry name" value="CRISPR-assoc_prot_CasD"/>
</dbReference>
<dbReference type="GO" id="GO:0003723">
    <property type="term" value="F:RNA binding"/>
    <property type="evidence" value="ECO:0007669"/>
    <property type="project" value="InterPro"/>
</dbReference>
<reference evidence="1 2" key="1">
    <citation type="submission" date="2017-07" db="EMBL/GenBank/DDBJ databases">
        <title>Elstera cyanobacteriorum sp. nov., a novel bacterium isolated from cyanobacterial aggregates in a eutrophic lake.</title>
        <authorList>
            <person name="Cai H."/>
        </authorList>
    </citation>
    <scope>NUCLEOTIDE SEQUENCE [LARGE SCALE GENOMIC DNA]</scope>
    <source>
        <strain evidence="1 2">TH019</strain>
    </source>
</reference>